<evidence type="ECO:0000256" key="1">
    <source>
        <dbReference type="SAM" id="MobiDB-lite"/>
    </source>
</evidence>
<dbReference type="EMBL" id="HG934468">
    <property type="protein sequence ID" value="CDN31384.1"/>
    <property type="molecule type" value="Genomic_DNA"/>
</dbReference>
<sequence>MSKIGGDEEDKGDTQKPISHNSHHNTKIANKYVVGNHKKLSAEVCCSVQIVQNQLTAAARRNNR</sequence>
<evidence type="ECO:0000313" key="3">
    <source>
        <dbReference type="Proteomes" id="UP000027616"/>
    </source>
</evidence>
<dbReference type="AlphaFoldDB" id="A0A060RD07"/>
<dbReference type="Proteomes" id="UP000027616">
    <property type="component" value="Chromosome I"/>
</dbReference>
<dbReference type="KEGG" id="rbc:BN938_1295"/>
<organism evidence="2 3">
    <name type="scientific">Mucinivorans hirudinis</name>
    <dbReference type="NCBI Taxonomy" id="1433126"/>
    <lineage>
        <taxon>Bacteria</taxon>
        <taxon>Pseudomonadati</taxon>
        <taxon>Bacteroidota</taxon>
        <taxon>Bacteroidia</taxon>
        <taxon>Bacteroidales</taxon>
        <taxon>Rikenellaceae</taxon>
        <taxon>Mucinivorans</taxon>
    </lineage>
</organism>
<name>A0A060RD07_9BACT</name>
<keyword evidence="3" id="KW-1185">Reference proteome</keyword>
<gene>
    <name evidence="2" type="ORF">BN938_1295</name>
</gene>
<proteinExistence type="predicted"/>
<protein>
    <submittedName>
        <fullName evidence="2">Uncharacterized protein</fullName>
    </submittedName>
</protein>
<accession>A0A060RD07</accession>
<dbReference type="HOGENOM" id="CLU_2862934_0_0_10"/>
<feature type="region of interest" description="Disordered" evidence="1">
    <location>
        <begin position="1"/>
        <end position="30"/>
    </location>
</feature>
<reference evidence="2 3" key="1">
    <citation type="journal article" date="2015" name="Genome Announc.">
        <title>Complete Genome Sequence of the Novel Leech Symbiont Mucinivorans hirudinis M3T.</title>
        <authorList>
            <person name="Nelson M.C."/>
            <person name="Bomar L."/>
            <person name="Graf J."/>
        </authorList>
    </citation>
    <scope>NUCLEOTIDE SEQUENCE [LARGE SCALE GENOMIC DNA]</scope>
    <source>
        <strain evidence="3">M3</strain>
    </source>
</reference>
<dbReference type="STRING" id="1433126.BN938_1295"/>
<evidence type="ECO:0000313" key="2">
    <source>
        <dbReference type="EMBL" id="CDN31384.1"/>
    </source>
</evidence>